<gene>
    <name evidence="2" type="ORF">MNBD_GAMMA11-1610</name>
</gene>
<dbReference type="InterPro" id="IPR001173">
    <property type="entry name" value="Glyco_trans_2-like"/>
</dbReference>
<dbReference type="SUPFAM" id="SSF53448">
    <property type="entry name" value="Nucleotide-diphospho-sugar transferases"/>
    <property type="match status" value="1"/>
</dbReference>
<proteinExistence type="predicted"/>
<dbReference type="InterPro" id="IPR029044">
    <property type="entry name" value="Nucleotide-diphossugar_trans"/>
</dbReference>
<feature type="domain" description="Glycosyltransferase 2-like" evidence="1">
    <location>
        <begin position="5"/>
        <end position="170"/>
    </location>
</feature>
<dbReference type="EMBL" id="UOFG01000153">
    <property type="protein sequence ID" value="VAW61698.1"/>
    <property type="molecule type" value="Genomic_DNA"/>
</dbReference>
<dbReference type="Gene3D" id="3.90.550.10">
    <property type="entry name" value="Spore Coat Polysaccharide Biosynthesis Protein SpsA, Chain A"/>
    <property type="match status" value="1"/>
</dbReference>
<organism evidence="2">
    <name type="scientific">hydrothermal vent metagenome</name>
    <dbReference type="NCBI Taxonomy" id="652676"/>
    <lineage>
        <taxon>unclassified sequences</taxon>
        <taxon>metagenomes</taxon>
        <taxon>ecological metagenomes</taxon>
    </lineage>
</organism>
<reference evidence="2" key="1">
    <citation type="submission" date="2018-06" db="EMBL/GenBank/DDBJ databases">
        <authorList>
            <person name="Zhirakovskaya E."/>
        </authorList>
    </citation>
    <scope>NUCLEOTIDE SEQUENCE</scope>
</reference>
<dbReference type="PANTHER" id="PTHR22916">
    <property type="entry name" value="GLYCOSYLTRANSFERASE"/>
    <property type="match status" value="1"/>
</dbReference>
<protein>
    <recommendedName>
        <fullName evidence="1">Glycosyltransferase 2-like domain-containing protein</fullName>
    </recommendedName>
</protein>
<dbReference type="GO" id="GO:0016758">
    <property type="term" value="F:hexosyltransferase activity"/>
    <property type="evidence" value="ECO:0007669"/>
    <property type="project" value="UniProtKB-ARBA"/>
</dbReference>
<dbReference type="Pfam" id="PF00535">
    <property type="entry name" value="Glycos_transf_2"/>
    <property type="match status" value="1"/>
</dbReference>
<dbReference type="CDD" id="cd00761">
    <property type="entry name" value="Glyco_tranf_GTA_type"/>
    <property type="match status" value="1"/>
</dbReference>
<sequence length="251" mass="29245">MKKISIVIAAYRAQHWLDDCIRSVFSQLLPEGWQMQVLLGIDGCPSTLACAQQLKHENLTVISLKENRGTYITFNTLMRLAEGDLICRFDADDVMLENFLLAQIEALESGADMSMTWSIYTDINLHATSYVIAHEVYHPKNGLNCRASEGQFIIHRHVWQQLGGFRAWHCGADTDFFRRFRCFGFRYQTIKQHLYLRRTHPESLTAHPYSNFQSPLRLKIQKLTREYGELYQSGKQNLKIDAEYDNNYERL</sequence>
<name>A0A3B0X0C7_9ZZZZ</name>
<evidence type="ECO:0000313" key="2">
    <source>
        <dbReference type="EMBL" id="VAW61698.1"/>
    </source>
</evidence>
<evidence type="ECO:0000259" key="1">
    <source>
        <dbReference type="Pfam" id="PF00535"/>
    </source>
</evidence>
<accession>A0A3B0X0C7</accession>
<dbReference type="PANTHER" id="PTHR22916:SF3">
    <property type="entry name" value="UDP-GLCNAC:BETAGAL BETA-1,3-N-ACETYLGLUCOSAMINYLTRANSFERASE-LIKE PROTEIN 1"/>
    <property type="match status" value="1"/>
</dbReference>
<dbReference type="AlphaFoldDB" id="A0A3B0X0C7"/>